<protein>
    <submittedName>
        <fullName evidence="1">Unannotated protein</fullName>
    </submittedName>
</protein>
<dbReference type="AlphaFoldDB" id="A0A6J6UD68"/>
<reference evidence="1" key="1">
    <citation type="submission" date="2020-05" db="EMBL/GenBank/DDBJ databases">
        <authorList>
            <person name="Chiriac C."/>
            <person name="Salcher M."/>
            <person name="Ghai R."/>
            <person name="Kavagutti S V."/>
        </authorList>
    </citation>
    <scope>NUCLEOTIDE SEQUENCE</scope>
</reference>
<dbReference type="EMBL" id="CAEZZM010000019">
    <property type="protein sequence ID" value="CAB4757506.1"/>
    <property type="molecule type" value="Genomic_DNA"/>
</dbReference>
<name>A0A6J6UD68_9ZZZZ</name>
<gene>
    <name evidence="1" type="ORF">UFOPK2872_00299</name>
</gene>
<sequence length="115" mass="12946">MDVIVTIEIGVNAALQRHFGGAHVPRFFGALSNVFQREQVWRAAQIERERAFRETTELALKRAHIGVIDIAVVHPRDNVTHCFKAQFVGYASNRSNLRASGSKQIHDFLFVDAMA</sequence>
<accession>A0A6J6UD68</accession>
<evidence type="ECO:0000313" key="1">
    <source>
        <dbReference type="EMBL" id="CAB4757506.1"/>
    </source>
</evidence>
<proteinExistence type="predicted"/>
<organism evidence="1">
    <name type="scientific">freshwater metagenome</name>
    <dbReference type="NCBI Taxonomy" id="449393"/>
    <lineage>
        <taxon>unclassified sequences</taxon>
        <taxon>metagenomes</taxon>
        <taxon>ecological metagenomes</taxon>
    </lineage>
</organism>